<gene>
    <name evidence="4" type="ordered locus">Mzhil_0195</name>
</gene>
<keyword evidence="5" id="KW-1185">Reference proteome</keyword>
<name>F7XL63_METZD</name>
<evidence type="ECO:0000259" key="3">
    <source>
        <dbReference type="Pfam" id="PF18204"/>
    </source>
</evidence>
<dbReference type="Proteomes" id="UP000006622">
    <property type="component" value="Chromosome"/>
</dbReference>
<evidence type="ECO:0000256" key="2">
    <source>
        <dbReference type="SAM" id="Phobius"/>
    </source>
</evidence>
<keyword evidence="1" id="KW-0732">Signal</keyword>
<dbReference type="Pfam" id="PF18204">
    <property type="entry name" value="PGF-CTERM"/>
    <property type="match status" value="1"/>
</dbReference>
<dbReference type="EMBL" id="CP002101">
    <property type="protein sequence ID" value="AEH60074.1"/>
    <property type="molecule type" value="Genomic_DNA"/>
</dbReference>
<keyword evidence="2" id="KW-0472">Membrane</keyword>
<feature type="transmembrane region" description="Helical" evidence="2">
    <location>
        <begin position="56"/>
        <end position="76"/>
    </location>
</feature>
<evidence type="ECO:0000313" key="5">
    <source>
        <dbReference type="Proteomes" id="UP000006622"/>
    </source>
</evidence>
<feature type="domain" description="PGF-CTERM archaeal protein-sorting signal" evidence="3">
    <location>
        <begin position="55"/>
        <end position="78"/>
    </location>
</feature>
<evidence type="ECO:0000256" key="1">
    <source>
        <dbReference type="ARBA" id="ARBA00022729"/>
    </source>
</evidence>
<keyword evidence="2" id="KW-0812">Transmembrane</keyword>
<sequence precursor="true">MKKMFKMTLAVLLVLIAAAGTAAAIDGEVPQAQDDFEDDLMDPEDMLGDEEIPEQPGFGVIVAIMGLFAAAVPAALRRR</sequence>
<dbReference type="HOGENOM" id="CLU_2597815_0_0_2"/>
<dbReference type="AlphaFoldDB" id="F7XL63"/>
<reference evidence="4" key="1">
    <citation type="submission" date="2010-07" db="EMBL/GenBank/DDBJ databases">
        <title>The complete genome of Methanosalsum zhilinae DSM 4017.</title>
        <authorList>
            <consortium name="US DOE Joint Genome Institute (JGI-PGF)"/>
            <person name="Lucas S."/>
            <person name="Copeland A."/>
            <person name="Lapidus A."/>
            <person name="Glavina del Rio T."/>
            <person name="Dalin E."/>
            <person name="Tice H."/>
            <person name="Bruce D."/>
            <person name="Goodwin L."/>
            <person name="Pitluck S."/>
            <person name="Kyrpides N."/>
            <person name="Mavromatis K."/>
            <person name="Ovchinnikova G."/>
            <person name="Daligault H."/>
            <person name="Detter J.C."/>
            <person name="Han C."/>
            <person name="Tapia R."/>
            <person name="Larimer F."/>
            <person name="Land M."/>
            <person name="Hauser L."/>
            <person name="Markowitz V."/>
            <person name="Cheng J.-F."/>
            <person name="Hugenholtz P."/>
            <person name="Woyke T."/>
            <person name="Wu D."/>
            <person name="Spring S."/>
            <person name="Schueler E."/>
            <person name="Brambilla E."/>
            <person name="Klenk H.-P."/>
            <person name="Eisen J.A."/>
        </authorList>
    </citation>
    <scope>NUCLEOTIDE SEQUENCE</scope>
    <source>
        <strain evidence="4">DSM 4017</strain>
    </source>
</reference>
<keyword evidence="2" id="KW-1133">Transmembrane helix</keyword>
<dbReference type="RefSeq" id="WP_013897513.1">
    <property type="nucleotide sequence ID" value="NC_015676.1"/>
</dbReference>
<dbReference type="GeneID" id="10821792"/>
<organism evidence="4 5">
    <name type="scientific">Methanosalsum zhilinae (strain DSM 4017 / NBRC 107636 / OCM 62 / WeN5)</name>
    <name type="common">Methanohalophilus zhilinae</name>
    <dbReference type="NCBI Taxonomy" id="679901"/>
    <lineage>
        <taxon>Archaea</taxon>
        <taxon>Methanobacteriati</taxon>
        <taxon>Methanobacteriota</taxon>
        <taxon>Stenosarchaea group</taxon>
        <taxon>Methanomicrobia</taxon>
        <taxon>Methanosarcinales</taxon>
        <taxon>Methanosarcinaceae</taxon>
        <taxon>Methanosalsum</taxon>
    </lineage>
</organism>
<evidence type="ECO:0000313" key="4">
    <source>
        <dbReference type="EMBL" id="AEH60074.1"/>
    </source>
</evidence>
<dbReference type="KEGG" id="mzh:Mzhil_0195"/>
<protein>
    <recommendedName>
        <fullName evidence="3">PGF-CTERM archaeal protein-sorting signal domain-containing protein</fullName>
    </recommendedName>
</protein>
<dbReference type="InterPro" id="IPR026371">
    <property type="entry name" value="PGF_CTERM"/>
</dbReference>
<proteinExistence type="predicted"/>
<accession>F7XL63</accession>